<evidence type="ECO:0000256" key="3">
    <source>
        <dbReference type="PIRSR" id="PIRSR000390-2"/>
    </source>
</evidence>
<feature type="modified residue" description="N6-(pyridoxal phosphate)lysine" evidence="3">
    <location>
        <position position="180"/>
    </location>
</feature>
<dbReference type="EMBL" id="WUMV01000010">
    <property type="protein sequence ID" value="MXN67434.1"/>
    <property type="molecule type" value="Genomic_DNA"/>
</dbReference>
<dbReference type="PANTHER" id="PTHR30244">
    <property type="entry name" value="TRANSAMINASE"/>
    <property type="match status" value="1"/>
</dbReference>
<dbReference type="CDD" id="cd00616">
    <property type="entry name" value="AHBA_syn"/>
    <property type="match status" value="1"/>
</dbReference>
<dbReference type="AlphaFoldDB" id="A0A7X3LYG0"/>
<dbReference type="Pfam" id="PF01041">
    <property type="entry name" value="DegT_DnrJ_EryC1"/>
    <property type="match status" value="1"/>
</dbReference>
<evidence type="ECO:0000256" key="1">
    <source>
        <dbReference type="ARBA" id="ARBA00037999"/>
    </source>
</evidence>
<dbReference type="GO" id="GO:0008483">
    <property type="term" value="F:transaminase activity"/>
    <property type="evidence" value="ECO:0007669"/>
    <property type="project" value="UniProtKB-KW"/>
</dbReference>
<dbReference type="PIRSF" id="PIRSF000390">
    <property type="entry name" value="PLP_StrS"/>
    <property type="match status" value="1"/>
</dbReference>
<name>A0A7X3LYG0_9HYPH</name>
<dbReference type="InterPro" id="IPR015424">
    <property type="entry name" value="PyrdxlP-dep_Trfase"/>
</dbReference>
<feature type="active site" description="Proton acceptor" evidence="2">
    <location>
        <position position="180"/>
    </location>
</feature>
<dbReference type="InterPro" id="IPR000653">
    <property type="entry name" value="DegT/StrS_aminotransferase"/>
</dbReference>
<dbReference type="SUPFAM" id="SSF53383">
    <property type="entry name" value="PLP-dependent transferases"/>
    <property type="match status" value="1"/>
</dbReference>
<dbReference type="Gene3D" id="3.90.1150.10">
    <property type="entry name" value="Aspartate Aminotransferase, domain 1"/>
    <property type="match status" value="1"/>
</dbReference>
<evidence type="ECO:0000256" key="2">
    <source>
        <dbReference type="PIRSR" id="PIRSR000390-1"/>
    </source>
</evidence>
<dbReference type="InterPro" id="IPR015421">
    <property type="entry name" value="PyrdxlP-dep_Trfase_major"/>
</dbReference>
<evidence type="ECO:0000313" key="6">
    <source>
        <dbReference type="Proteomes" id="UP000433101"/>
    </source>
</evidence>
<evidence type="ECO:0000256" key="4">
    <source>
        <dbReference type="RuleBase" id="RU004508"/>
    </source>
</evidence>
<accession>A0A7X3LYG0</accession>
<evidence type="ECO:0000313" key="5">
    <source>
        <dbReference type="EMBL" id="MXN67434.1"/>
    </source>
</evidence>
<dbReference type="GO" id="GO:0000271">
    <property type="term" value="P:polysaccharide biosynthetic process"/>
    <property type="evidence" value="ECO:0007669"/>
    <property type="project" value="TreeGrafter"/>
</dbReference>
<dbReference type="Proteomes" id="UP000433101">
    <property type="component" value="Unassembled WGS sequence"/>
</dbReference>
<dbReference type="InterPro" id="IPR015422">
    <property type="entry name" value="PyrdxlP-dep_Trfase_small"/>
</dbReference>
<proteinExistence type="inferred from homology"/>
<comment type="caution">
    <text evidence="5">The sequence shown here is derived from an EMBL/GenBank/DDBJ whole genome shotgun (WGS) entry which is preliminary data.</text>
</comment>
<keyword evidence="3 4" id="KW-0663">Pyridoxal phosphate</keyword>
<comment type="similarity">
    <text evidence="1 4">Belongs to the DegT/DnrJ/EryC1 family.</text>
</comment>
<dbReference type="PANTHER" id="PTHR30244:SF34">
    <property type="entry name" value="DTDP-4-AMINO-4,6-DIDEOXYGALACTOSE TRANSAMINASE"/>
    <property type="match status" value="1"/>
</dbReference>
<sequence>MRRWPEFDDEQIEDVVNVLRSGRVNAWTGEKVGEFEAAYAELLGRRHAVAVSNGTVALDLALYALDLKAGDEVVVTPRSFVASASCVAMAGGVPVFADVDQDNQAITADTIQKVLTSKTRAVIVVHLGGWPADMDPIMQLAREHDLVVIEDCAQAHGGEYKGRPVGSLGNISTFSFCQDKIITTGGEGGLLALDDDDWWNKIWSRKDHGKSYDAVHRRDHPPGFRWLHETFGSNYRMMEIQATLGLRQLERLPEWHERRRENAAILMRAFRQVPGLRTPEPPAEIRHAWYRFYTFVRPDVLKPGWTRDAIMQAVLDLGVPCFSGSCSEIYREKAFIDAGFVPPEPLRIAAELGETSLAFLVDPCQGEDDMQHVADCVARVMGEAVDHAAVRGARQPETPAQARTSV</sequence>
<dbReference type="RefSeq" id="WP_160777669.1">
    <property type="nucleotide sequence ID" value="NZ_WUMV01000010.1"/>
</dbReference>
<organism evidence="5 6">
    <name type="scientific">Stappia sediminis</name>
    <dbReference type="NCBI Taxonomy" id="2692190"/>
    <lineage>
        <taxon>Bacteria</taxon>
        <taxon>Pseudomonadati</taxon>
        <taxon>Pseudomonadota</taxon>
        <taxon>Alphaproteobacteria</taxon>
        <taxon>Hyphomicrobiales</taxon>
        <taxon>Stappiaceae</taxon>
        <taxon>Stappia</taxon>
    </lineage>
</organism>
<dbReference type="Gene3D" id="3.40.640.10">
    <property type="entry name" value="Type I PLP-dependent aspartate aminotransferase-like (Major domain)"/>
    <property type="match status" value="1"/>
</dbReference>
<keyword evidence="5" id="KW-0032">Aminotransferase</keyword>
<gene>
    <name evidence="5" type="ORF">GR183_21210</name>
</gene>
<keyword evidence="5" id="KW-0808">Transferase</keyword>
<dbReference type="GO" id="GO:0030170">
    <property type="term" value="F:pyridoxal phosphate binding"/>
    <property type="evidence" value="ECO:0007669"/>
    <property type="project" value="TreeGrafter"/>
</dbReference>
<reference evidence="5 6" key="1">
    <citation type="submission" date="2019-12" db="EMBL/GenBank/DDBJ databases">
        <authorList>
            <person name="Li M."/>
        </authorList>
    </citation>
    <scope>NUCLEOTIDE SEQUENCE [LARGE SCALE GENOMIC DNA]</scope>
    <source>
        <strain evidence="5 6">GBMRC 2046</strain>
    </source>
</reference>
<keyword evidence="6" id="KW-1185">Reference proteome</keyword>
<protein>
    <submittedName>
        <fullName evidence="5">Aminotransferase class V-fold PLP-dependent enzyme</fullName>
    </submittedName>
</protein>